<dbReference type="Proteomes" id="UP000606490">
    <property type="component" value="Unassembled WGS sequence"/>
</dbReference>
<comment type="caution">
    <text evidence="2">The sequence shown here is derived from an EMBL/GenBank/DDBJ whole genome shotgun (WGS) entry which is preliminary data.</text>
</comment>
<keyword evidence="3" id="KW-1185">Reference proteome</keyword>
<proteinExistence type="predicted"/>
<evidence type="ECO:0000313" key="2">
    <source>
        <dbReference type="EMBL" id="MBL6454259.1"/>
    </source>
</evidence>
<protein>
    <recommendedName>
        <fullName evidence="4">Sel1 repeat family protein</fullName>
    </recommendedName>
</protein>
<feature type="compositionally biased region" description="Low complexity" evidence="1">
    <location>
        <begin position="13"/>
        <end position="25"/>
    </location>
</feature>
<sequence>MTAEELLQAARTGAQPPGLPGPLRALAEDARGDWEAAHAAAQAGDDAESAWVHAYLHRKEGDLANAGYWYSRAGRVKPAGTLEEEWLAIARALLAQAG</sequence>
<name>A0ABS1UXQ9_9PROT</name>
<feature type="region of interest" description="Disordered" evidence="1">
    <location>
        <begin position="1"/>
        <end position="25"/>
    </location>
</feature>
<reference evidence="2 3" key="1">
    <citation type="submission" date="2021-01" db="EMBL/GenBank/DDBJ databases">
        <title>Belnapia mucosa sp. nov. and Belnapia arida sp. nov., isolated from the Tabernas Desert (Almeria, Spain).</title>
        <authorList>
            <person name="Molina-Menor E."/>
            <person name="Vidal-Verdu A."/>
            <person name="Calonge A."/>
            <person name="Satari L."/>
            <person name="Pereto Magraner J."/>
            <person name="Porcar Miralles M."/>
        </authorList>
    </citation>
    <scope>NUCLEOTIDE SEQUENCE [LARGE SCALE GENOMIC DNA]</scope>
    <source>
        <strain evidence="2 3">T6</strain>
    </source>
</reference>
<accession>A0ABS1UXQ9</accession>
<gene>
    <name evidence="2" type="ORF">JMJ55_02915</name>
</gene>
<dbReference type="EMBL" id="JAEUXJ010000001">
    <property type="protein sequence ID" value="MBL6454259.1"/>
    <property type="molecule type" value="Genomic_DNA"/>
</dbReference>
<evidence type="ECO:0000256" key="1">
    <source>
        <dbReference type="SAM" id="MobiDB-lite"/>
    </source>
</evidence>
<evidence type="ECO:0000313" key="3">
    <source>
        <dbReference type="Proteomes" id="UP000606490"/>
    </source>
</evidence>
<evidence type="ECO:0008006" key="4">
    <source>
        <dbReference type="Google" id="ProtNLM"/>
    </source>
</evidence>
<dbReference type="RefSeq" id="WP_202823974.1">
    <property type="nucleotide sequence ID" value="NZ_JAEUXJ010000001.1"/>
</dbReference>
<organism evidence="2 3">
    <name type="scientific">Belnapia mucosa</name>
    <dbReference type="NCBI Taxonomy" id="2804532"/>
    <lineage>
        <taxon>Bacteria</taxon>
        <taxon>Pseudomonadati</taxon>
        <taxon>Pseudomonadota</taxon>
        <taxon>Alphaproteobacteria</taxon>
        <taxon>Acetobacterales</taxon>
        <taxon>Roseomonadaceae</taxon>
        <taxon>Belnapia</taxon>
    </lineage>
</organism>